<dbReference type="eggNOG" id="KOG2878">
    <property type="taxonomic scope" value="Eukaryota"/>
</dbReference>
<dbReference type="SUPFAM" id="SSF69572">
    <property type="entry name" value="Activating enzymes of the ubiquitin-like proteins"/>
    <property type="match status" value="1"/>
</dbReference>
<comment type="subcellular location">
    <subcellularLocation>
        <location evidence="1">Mitochondrion matrix</location>
    </subcellularLocation>
</comment>
<dbReference type="SUPFAM" id="SSF52540">
    <property type="entry name" value="P-loop containing nucleoside triphosphate hydrolases"/>
    <property type="match status" value="1"/>
</dbReference>
<accession>M3HP78</accession>
<feature type="domain" description="Electron transfer flavoprotein alpha/beta-subunit N-terminal" evidence="7">
    <location>
        <begin position="27"/>
        <end position="218"/>
    </location>
</feature>
<proteinExistence type="inferred from homology"/>
<dbReference type="GO" id="GO:0033539">
    <property type="term" value="P:fatty acid beta-oxidation using acyl-CoA dehydrogenase"/>
    <property type="evidence" value="ECO:0007669"/>
    <property type="project" value="TreeGrafter"/>
</dbReference>
<dbReference type="SMART" id="SM00893">
    <property type="entry name" value="ETF"/>
    <property type="match status" value="1"/>
</dbReference>
<reference evidence="8 9" key="1">
    <citation type="submission" date="2013-02" db="EMBL/GenBank/DDBJ databases">
        <title>Genome sequence of Candida maltosa Xu316, a potential industrial strain for xylitol and ethanol production.</title>
        <authorList>
            <person name="Yu J."/>
            <person name="Wang Q."/>
            <person name="Geng X."/>
            <person name="Bao W."/>
            <person name="He P."/>
            <person name="Cai J."/>
        </authorList>
    </citation>
    <scope>NUCLEOTIDE SEQUENCE [LARGE SCALE GENOMIC DNA]</scope>
    <source>
        <strain evidence="9">Xu316</strain>
    </source>
</reference>
<dbReference type="GO" id="GO:0009055">
    <property type="term" value="F:electron transfer activity"/>
    <property type="evidence" value="ECO:0007669"/>
    <property type="project" value="InterPro"/>
</dbReference>
<evidence type="ECO:0000313" key="8">
    <source>
        <dbReference type="EMBL" id="EMG49287.1"/>
    </source>
</evidence>
<evidence type="ECO:0000256" key="1">
    <source>
        <dbReference type="ARBA" id="ARBA00004305"/>
    </source>
</evidence>
<evidence type="ECO:0000256" key="5">
    <source>
        <dbReference type="ARBA" id="ARBA00025416"/>
    </source>
</evidence>
<name>M3HP78_CANMX</name>
<dbReference type="InterPro" id="IPR012255">
    <property type="entry name" value="ETF_b"/>
</dbReference>
<dbReference type="InterPro" id="IPR033948">
    <property type="entry name" value="ETF_beta_N"/>
</dbReference>
<organism evidence="8 9">
    <name type="scientific">Candida maltosa (strain Xu316)</name>
    <name type="common">Yeast</name>
    <dbReference type="NCBI Taxonomy" id="1245528"/>
    <lineage>
        <taxon>Eukaryota</taxon>
        <taxon>Fungi</taxon>
        <taxon>Dikarya</taxon>
        <taxon>Ascomycota</taxon>
        <taxon>Saccharomycotina</taxon>
        <taxon>Pichiomycetes</taxon>
        <taxon>Debaryomycetaceae</taxon>
        <taxon>Candida/Lodderomyces clade</taxon>
        <taxon>Candida</taxon>
    </lineage>
</organism>
<keyword evidence="4" id="KW-0249">Electron transport</keyword>
<evidence type="ECO:0000256" key="6">
    <source>
        <dbReference type="ARBA" id="ARBA00070315"/>
    </source>
</evidence>
<evidence type="ECO:0000256" key="4">
    <source>
        <dbReference type="ARBA" id="ARBA00022982"/>
    </source>
</evidence>
<protein>
    <recommendedName>
        <fullName evidence="6">Probable electron transfer flavoprotein subunit beta</fullName>
    </recommendedName>
</protein>
<dbReference type="HOGENOM" id="CLU_399540_0_0_1"/>
<keyword evidence="9" id="KW-1185">Reference proteome</keyword>
<dbReference type="InterPro" id="IPR027417">
    <property type="entry name" value="P-loop_NTPase"/>
</dbReference>
<dbReference type="Pfam" id="PF01012">
    <property type="entry name" value="ETF"/>
    <property type="match status" value="1"/>
</dbReference>
<dbReference type="STRING" id="1245528.M3HP78"/>
<dbReference type="InterPro" id="IPR014730">
    <property type="entry name" value="ETF_a/b_N"/>
</dbReference>
<sequence>MSSKLRILVPVKRVIDFAIKPRINKTGTGVETKGVKFSINPFCDIALEESLRLREKNADLVENIHAVSIGPTKAQDILRIALAKGADDSTLIETGDVEVEPLQVAKMIKKVVDENQSNLVILGKQAIDDDSNQTGQMLAGLLNWPQATNASNVEVKGDEVYVTREVDGGEDILKAKLPMVITTDLRLNEPRYASLQNIMKAKKKPLKKLKVSDLGFDVENKLEVLKIEEPSTRKAGVKLYHVIDFSDFLFFFFVYTKNQENCNYPPLFLFFSIAMDTTFEITTKAIDERIANHSFTDKPLIIGLNGPQGSGKSYLTNQLTEYLTSKYSKLTTIQISMDDFYLTKSDQDKITETTDNPLLKGRGLPGTHDLKLLYSTFKSIVGNYKDKTIPHGLKIPKYDKSAYNGLGDRCAEYTVIDKPIDIVIFEGWFNGYVSIDSTIVRLNYLNSEIDGLLQSYKMYNIEEINDNLVAYQELWTFFDLFIILHSDDVNNVYTWRLQQEHSLIQLTNCGMTDDENSSTTTTTMSEKEQLTAEIALYDRQIRLWGITTQLRLRTTKVLVINLGGIGTEIVKNLVLGGINTIEILDHSRIKSEDFACQFFLPNDESIIGQYKLPHVIDNIRDLNNRVNLNINYETTGFGDAEYLKQFDLVIGTELTKSEIIRLNWLTRKLNIPLYLSISMFPNDFGIIGY</sequence>
<dbReference type="EMBL" id="AOGT01000762">
    <property type="protein sequence ID" value="EMG49287.1"/>
    <property type="molecule type" value="Genomic_DNA"/>
</dbReference>
<evidence type="ECO:0000256" key="3">
    <source>
        <dbReference type="ARBA" id="ARBA00022448"/>
    </source>
</evidence>
<dbReference type="eggNOG" id="KOG3180">
    <property type="taxonomic scope" value="Eukaryota"/>
</dbReference>
<dbReference type="Pfam" id="PF00899">
    <property type="entry name" value="ThiF"/>
    <property type="match status" value="1"/>
</dbReference>
<dbReference type="Proteomes" id="UP000011777">
    <property type="component" value="Unassembled WGS sequence"/>
</dbReference>
<dbReference type="Gene3D" id="3.40.50.620">
    <property type="entry name" value="HUPs"/>
    <property type="match status" value="1"/>
</dbReference>
<dbReference type="eggNOG" id="KOG2014">
    <property type="taxonomic scope" value="Eukaryota"/>
</dbReference>
<dbReference type="CDD" id="cd01714">
    <property type="entry name" value="ETF_beta"/>
    <property type="match status" value="1"/>
</dbReference>
<gene>
    <name evidence="8" type="ORF">G210_0011</name>
</gene>
<dbReference type="GO" id="GO:0009063">
    <property type="term" value="P:amino acid catabolic process"/>
    <property type="evidence" value="ECO:0007669"/>
    <property type="project" value="TreeGrafter"/>
</dbReference>
<evidence type="ECO:0000256" key="2">
    <source>
        <dbReference type="ARBA" id="ARBA00007557"/>
    </source>
</evidence>
<dbReference type="InterPro" id="IPR035985">
    <property type="entry name" value="Ubiquitin-activating_enz"/>
</dbReference>
<dbReference type="FunFam" id="3.40.50.620:FF:000011">
    <property type="entry name" value="Electron transfer flavoprotein subunit beta"/>
    <property type="match status" value="1"/>
</dbReference>
<dbReference type="GO" id="GO:0005759">
    <property type="term" value="C:mitochondrial matrix"/>
    <property type="evidence" value="ECO:0007669"/>
    <property type="project" value="UniProtKB-SubCell"/>
</dbReference>
<keyword evidence="3" id="KW-0813">Transport</keyword>
<dbReference type="PANTHER" id="PTHR21294">
    <property type="entry name" value="ELECTRON TRANSFER FLAVOPROTEIN BETA-SUBUNIT"/>
    <property type="match status" value="1"/>
</dbReference>
<evidence type="ECO:0000259" key="7">
    <source>
        <dbReference type="SMART" id="SM00893"/>
    </source>
</evidence>
<comment type="function">
    <text evidence="5">The electron transfer flavoprotein serves as a specific electron acceptor for several dehydrogenases, including five acyl-CoA dehydrogenases, glutaryl-CoA and sarcosine dehydrogenase. It transfers the electrons to the main mitochondrial respiratory chain via ETF-ubiquinone oxidoreductase (ETF dehydrogenase).</text>
</comment>
<dbReference type="AlphaFoldDB" id="M3HP78"/>
<dbReference type="PANTHER" id="PTHR21294:SF8">
    <property type="entry name" value="ELECTRON TRANSFER FLAVOPROTEIN SUBUNIT BETA"/>
    <property type="match status" value="1"/>
</dbReference>
<dbReference type="Gene3D" id="3.40.50.720">
    <property type="entry name" value="NAD(P)-binding Rossmann-like Domain"/>
    <property type="match status" value="1"/>
</dbReference>
<dbReference type="SUPFAM" id="SSF52402">
    <property type="entry name" value="Adenine nucleotide alpha hydrolases-like"/>
    <property type="match status" value="1"/>
</dbReference>
<dbReference type="OrthoDB" id="276685at2759"/>
<comment type="similarity">
    <text evidence="2">Belongs to the ETF beta-subunit/FixA family.</text>
</comment>
<dbReference type="GO" id="GO:0008641">
    <property type="term" value="F:ubiquitin-like modifier activating enzyme activity"/>
    <property type="evidence" value="ECO:0007669"/>
    <property type="project" value="InterPro"/>
</dbReference>
<comment type="caution">
    <text evidence="8">The sequence shown here is derived from an EMBL/GenBank/DDBJ whole genome shotgun (WGS) entry which is preliminary data.</text>
</comment>
<evidence type="ECO:0000313" key="9">
    <source>
        <dbReference type="Proteomes" id="UP000011777"/>
    </source>
</evidence>
<dbReference type="Gene3D" id="3.40.50.300">
    <property type="entry name" value="P-loop containing nucleotide triphosphate hydrolases"/>
    <property type="match status" value="1"/>
</dbReference>
<dbReference type="InterPro" id="IPR000594">
    <property type="entry name" value="ThiF_NAD_FAD-bd"/>
</dbReference>
<dbReference type="InterPro" id="IPR014729">
    <property type="entry name" value="Rossmann-like_a/b/a_fold"/>
</dbReference>